<organism evidence="9 10">
    <name type="scientific">Fistulifera solaris</name>
    <name type="common">Oleaginous diatom</name>
    <dbReference type="NCBI Taxonomy" id="1519565"/>
    <lineage>
        <taxon>Eukaryota</taxon>
        <taxon>Sar</taxon>
        <taxon>Stramenopiles</taxon>
        <taxon>Ochrophyta</taxon>
        <taxon>Bacillariophyta</taxon>
        <taxon>Bacillariophyceae</taxon>
        <taxon>Bacillariophycidae</taxon>
        <taxon>Naviculales</taxon>
        <taxon>Naviculaceae</taxon>
        <taxon>Fistulifera</taxon>
    </lineage>
</organism>
<evidence type="ECO:0000256" key="2">
    <source>
        <dbReference type="ARBA" id="ARBA00022723"/>
    </source>
</evidence>
<dbReference type="PANTHER" id="PTHR46365:SF1">
    <property type="entry name" value="COPPER TRANSPORT PROTEIN ATOX1"/>
    <property type="match status" value="1"/>
</dbReference>
<comment type="similarity">
    <text evidence="7">Belongs to the ATX1 family.</text>
</comment>
<dbReference type="InterPro" id="IPR051881">
    <property type="entry name" value="Copper_transport_ATOX1-like"/>
</dbReference>
<dbReference type="OrthoDB" id="689350at2759"/>
<name>A0A1Z5JXD7_FISSO</name>
<dbReference type="EMBL" id="BDSP01000131">
    <property type="protein sequence ID" value="GAX18488.1"/>
    <property type="molecule type" value="Genomic_DNA"/>
</dbReference>
<dbReference type="AlphaFoldDB" id="A0A1Z5JXD7"/>
<evidence type="ECO:0000256" key="7">
    <source>
        <dbReference type="ARBA" id="ARBA00038171"/>
    </source>
</evidence>
<sequence>MVETRFNVGMTCEGCAAAVKRILSKLEGVSEIDTDVANKTVIVQADESVTPEMMLEKLEKWGQAAGKTVELAS</sequence>
<keyword evidence="2" id="KW-0479">Metal-binding</keyword>
<dbReference type="PROSITE" id="PS50846">
    <property type="entry name" value="HMA_2"/>
    <property type="match status" value="1"/>
</dbReference>
<keyword evidence="5" id="KW-0406">Ion transport</keyword>
<comment type="caution">
    <text evidence="9">The sequence shown here is derived from an EMBL/GenBank/DDBJ whole genome shotgun (WGS) entry which is preliminary data.</text>
</comment>
<evidence type="ECO:0000256" key="3">
    <source>
        <dbReference type="ARBA" id="ARBA00022796"/>
    </source>
</evidence>
<keyword evidence="10" id="KW-1185">Reference proteome</keyword>
<evidence type="ECO:0000259" key="8">
    <source>
        <dbReference type="PROSITE" id="PS50846"/>
    </source>
</evidence>
<dbReference type="GO" id="GO:0005829">
    <property type="term" value="C:cytosol"/>
    <property type="evidence" value="ECO:0007669"/>
    <property type="project" value="TreeGrafter"/>
</dbReference>
<evidence type="ECO:0000256" key="1">
    <source>
        <dbReference type="ARBA" id="ARBA00022448"/>
    </source>
</evidence>
<dbReference type="GO" id="GO:0006825">
    <property type="term" value="P:copper ion transport"/>
    <property type="evidence" value="ECO:0007669"/>
    <property type="project" value="UniProtKB-KW"/>
</dbReference>
<evidence type="ECO:0000256" key="6">
    <source>
        <dbReference type="ARBA" id="ARBA00023186"/>
    </source>
</evidence>
<dbReference type="PANTHER" id="PTHR46365">
    <property type="entry name" value="COPPER TRANSPORT PROTEIN ATOX1"/>
    <property type="match status" value="1"/>
</dbReference>
<dbReference type="InterPro" id="IPR036163">
    <property type="entry name" value="HMA_dom_sf"/>
</dbReference>
<dbReference type="CDD" id="cd00371">
    <property type="entry name" value="HMA"/>
    <property type="match status" value="1"/>
</dbReference>
<dbReference type="InParanoid" id="A0A1Z5JXD7"/>
<dbReference type="GO" id="GO:0016531">
    <property type="term" value="F:copper chaperone activity"/>
    <property type="evidence" value="ECO:0007669"/>
    <property type="project" value="TreeGrafter"/>
</dbReference>
<keyword evidence="4" id="KW-0186">Copper</keyword>
<keyword evidence="1" id="KW-0813">Transport</keyword>
<evidence type="ECO:0000313" key="10">
    <source>
        <dbReference type="Proteomes" id="UP000198406"/>
    </source>
</evidence>
<evidence type="ECO:0000256" key="4">
    <source>
        <dbReference type="ARBA" id="ARBA00023008"/>
    </source>
</evidence>
<dbReference type="SUPFAM" id="SSF55008">
    <property type="entry name" value="HMA, heavy metal-associated domain"/>
    <property type="match status" value="1"/>
</dbReference>
<proteinExistence type="inferred from homology"/>
<dbReference type="Proteomes" id="UP000198406">
    <property type="component" value="Unassembled WGS sequence"/>
</dbReference>
<dbReference type="Pfam" id="PF00403">
    <property type="entry name" value="HMA"/>
    <property type="match status" value="1"/>
</dbReference>
<keyword evidence="6" id="KW-0143">Chaperone</keyword>
<evidence type="ECO:0000256" key="5">
    <source>
        <dbReference type="ARBA" id="ARBA00023065"/>
    </source>
</evidence>
<dbReference type="Gene3D" id="3.30.70.100">
    <property type="match status" value="1"/>
</dbReference>
<keyword evidence="3" id="KW-0187">Copper transport</keyword>
<protein>
    <recommendedName>
        <fullName evidence="8">HMA domain-containing protein</fullName>
    </recommendedName>
</protein>
<reference evidence="9 10" key="1">
    <citation type="journal article" date="2015" name="Plant Cell">
        <title>Oil accumulation by the oleaginous diatom Fistulifera solaris as revealed by the genome and transcriptome.</title>
        <authorList>
            <person name="Tanaka T."/>
            <person name="Maeda Y."/>
            <person name="Veluchamy A."/>
            <person name="Tanaka M."/>
            <person name="Abida H."/>
            <person name="Marechal E."/>
            <person name="Bowler C."/>
            <person name="Muto M."/>
            <person name="Sunaga Y."/>
            <person name="Tanaka M."/>
            <person name="Yoshino T."/>
            <person name="Taniguchi T."/>
            <person name="Fukuda Y."/>
            <person name="Nemoto M."/>
            <person name="Matsumoto M."/>
            <person name="Wong P.S."/>
            <person name="Aburatani S."/>
            <person name="Fujibuchi W."/>
        </authorList>
    </citation>
    <scope>NUCLEOTIDE SEQUENCE [LARGE SCALE GENOMIC DNA]</scope>
    <source>
        <strain evidence="9 10">JPCC DA0580</strain>
    </source>
</reference>
<feature type="domain" description="HMA" evidence="8">
    <location>
        <begin position="1"/>
        <end position="66"/>
    </location>
</feature>
<dbReference type="InterPro" id="IPR006121">
    <property type="entry name" value="HMA_dom"/>
</dbReference>
<evidence type="ECO:0000313" key="9">
    <source>
        <dbReference type="EMBL" id="GAX18488.1"/>
    </source>
</evidence>
<gene>
    <name evidence="9" type="ORF">FisN_10Hh315</name>
</gene>
<accession>A0A1Z5JXD7</accession>
<dbReference type="GO" id="GO:0046872">
    <property type="term" value="F:metal ion binding"/>
    <property type="evidence" value="ECO:0007669"/>
    <property type="project" value="UniProtKB-KW"/>
</dbReference>